<evidence type="ECO:0000313" key="2">
    <source>
        <dbReference type="EMBL" id="BAD61504.1"/>
    </source>
</evidence>
<evidence type="ECO:0000313" key="3">
    <source>
        <dbReference type="Proteomes" id="UP000000763"/>
    </source>
</evidence>
<name>Q5ZBI6_ORYSJ</name>
<dbReference type="EMBL" id="AP003314">
    <property type="protein sequence ID" value="BAD61504.1"/>
    <property type="molecule type" value="Genomic_DNA"/>
</dbReference>
<protein>
    <submittedName>
        <fullName evidence="2">Uncharacterized protein</fullName>
    </submittedName>
</protein>
<reference evidence="2" key="1">
    <citation type="journal article" date="2002" name="Nature">
        <title>The genome sequence and structure of rice chromosome 1.</title>
        <authorList>
            <person name="Sasaki T."/>
            <person name="Matsumoto T."/>
            <person name="Yamamoto K."/>
            <person name="Sakata K."/>
            <person name="Baba T."/>
            <person name="Katayose Y."/>
            <person name="Wu J."/>
            <person name="Niimura Y."/>
            <person name="Cheng Z."/>
            <person name="Nagamura Y."/>
            <person name="Antonio B.A."/>
            <person name="Kanamori H."/>
            <person name="Hosokawa S."/>
            <person name="Masukawa M."/>
            <person name="Arikawa K."/>
            <person name="Chiden Y."/>
            <person name="Hayashi M."/>
            <person name="Okamoto M."/>
            <person name="Ando T."/>
            <person name="Aoki H."/>
            <person name="Arita K."/>
            <person name="Hamada M."/>
            <person name="Harada C."/>
            <person name="Hijishita S."/>
            <person name="Honda M."/>
            <person name="Ichikawa Y."/>
            <person name="Idonuma A."/>
            <person name="Iijima M."/>
            <person name="Ikeda M."/>
            <person name="Ikeno M."/>
            <person name="Itoh S."/>
            <person name="Itoh T."/>
            <person name="Itoh Y."/>
            <person name="Itoh Y."/>
            <person name="Iwabuchi A."/>
            <person name="Kamiya K."/>
            <person name="Karasawa W."/>
            <person name="Katagiri S."/>
            <person name="Kikuta A."/>
            <person name="Kobayashi N."/>
            <person name="Kono I."/>
            <person name="Machita K."/>
            <person name="Maehara T."/>
            <person name="Mizuno H."/>
            <person name="Mizubayashi T."/>
            <person name="Mukai Y."/>
            <person name="Nagasaki H."/>
            <person name="Nakashima M."/>
            <person name="Nakama Y."/>
            <person name="Nakamichi Y."/>
            <person name="Nakamura M."/>
            <person name="Namiki N."/>
            <person name="Negishi M."/>
            <person name="Ohta I."/>
            <person name="Ono N."/>
            <person name="Saji S."/>
            <person name="Sakai K."/>
            <person name="Shibata M."/>
            <person name="Shimokawa T."/>
            <person name="Shomura A."/>
            <person name="Song J."/>
            <person name="Takazaki Y."/>
            <person name="Terasawa K."/>
            <person name="Tsuji K."/>
            <person name="Waki K."/>
            <person name="Yamagata H."/>
            <person name="Yamane H."/>
            <person name="Yoshiki S."/>
            <person name="Yoshihara R."/>
            <person name="Yukawa K."/>
            <person name="Zhong H."/>
            <person name="Iwama H."/>
            <person name="Endo T."/>
            <person name="Ito H."/>
            <person name="Hahn J.H."/>
            <person name="Kim H.I."/>
            <person name="Eun M.Y."/>
            <person name="Yano M."/>
            <person name="Jiang J."/>
            <person name="Gojobori T."/>
        </authorList>
    </citation>
    <scope>NUCLEOTIDE SEQUENCE</scope>
</reference>
<reference evidence="3" key="2">
    <citation type="journal article" date="2005" name="Nature">
        <title>The map-based sequence of the rice genome.</title>
        <authorList>
            <consortium name="International rice genome sequencing project (IRGSP)"/>
            <person name="Matsumoto T."/>
            <person name="Wu J."/>
            <person name="Kanamori H."/>
            <person name="Katayose Y."/>
            <person name="Fujisawa M."/>
            <person name="Namiki N."/>
            <person name="Mizuno H."/>
            <person name="Yamamoto K."/>
            <person name="Antonio B.A."/>
            <person name="Baba T."/>
            <person name="Sakata K."/>
            <person name="Nagamura Y."/>
            <person name="Aoki H."/>
            <person name="Arikawa K."/>
            <person name="Arita K."/>
            <person name="Bito T."/>
            <person name="Chiden Y."/>
            <person name="Fujitsuka N."/>
            <person name="Fukunaka R."/>
            <person name="Hamada M."/>
            <person name="Harada C."/>
            <person name="Hayashi A."/>
            <person name="Hijishita S."/>
            <person name="Honda M."/>
            <person name="Hosokawa S."/>
            <person name="Ichikawa Y."/>
            <person name="Idonuma A."/>
            <person name="Iijima M."/>
            <person name="Ikeda M."/>
            <person name="Ikeno M."/>
            <person name="Ito K."/>
            <person name="Ito S."/>
            <person name="Ito T."/>
            <person name="Ito Y."/>
            <person name="Ito Y."/>
            <person name="Iwabuchi A."/>
            <person name="Kamiya K."/>
            <person name="Karasawa W."/>
            <person name="Kurita K."/>
            <person name="Katagiri S."/>
            <person name="Kikuta A."/>
            <person name="Kobayashi H."/>
            <person name="Kobayashi N."/>
            <person name="Machita K."/>
            <person name="Maehara T."/>
            <person name="Masukawa M."/>
            <person name="Mizubayashi T."/>
            <person name="Mukai Y."/>
            <person name="Nagasaki H."/>
            <person name="Nagata Y."/>
            <person name="Naito S."/>
            <person name="Nakashima M."/>
            <person name="Nakama Y."/>
            <person name="Nakamichi Y."/>
            <person name="Nakamura M."/>
            <person name="Meguro A."/>
            <person name="Negishi M."/>
            <person name="Ohta I."/>
            <person name="Ohta T."/>
            <person name="Okamoto M."/>
            <person name="Ono N."/>
            <person name="Saji S."/>
            <person name="Sakaguchi M."/>
            <person name="Sakai K."/>
            <person name="Shibata M."/>
            <person name="Shimokawa T."/>
            <person name="Song J."/>
            <person name="Takazaki Y."/>
            <person name="Terasawa K."/>
            <person name="Tsugane M."/>
            <person name="Tsuji K."/>
            <person name="Ueda S."/>
            <person name="Waki K."/>
            <person name="Yamagata H."/>
            <person name="Yamamoto M."/>
            <person name="Yamamoto S."/>
            <person name="Yamane H."/>
            <person name="Yoshiki S."/>
            <person name="Yoshihara R."/>
            <person name="Yukawa K."/>
            <person name="Zhong H."/>
            <person name="Yano M."/>
            <person name="Yuan Q."/>
            <person name="Ouyang S."/>
            <person name="Liu J."/>
            <person name="Jones K.M."/>
            <person name="Gansberger K."/>
            <person name="Moffat K."/>
            <person name="Hill J."/>
            <person name="Bera J."/>
            <person name="Fadrosh D."/>
            <person name="Jin S."/>
            <person name="Johri S."/>
            <person name="Kim M."/>
            <person name="Overton L."/>
            <person name="Reardon M."/>
            <person name="Tsitrin T."/>
            <person name="Vuong H."/>
            <person name="Weaver B."/>
            <person name="Ciecko A."/>
            <person name="Tallon L."/>
            <person name="Jackson J."/>
            <person name="Pai G."/>
            <person name="Aken S.V."/>
            <person name="Utterback T."/>
            <person name="Reidmuller S."/>
            <person name="Feldblyum T."/>
            <person name="Hsiao J."/>
            <person name="Zismann V."/>
            <person name="Iobst S."/>
            <person name="de Vazeille A.R."/>
            <person name="Buell C.R."/>
            <person name="Ying K."/>
            <person name="Li Y."/>
            <person name="Lu T."/>
            <person name="Huang Y."/>
            <person name="Zhao Q."/>
            <person name="Feng Q."/>
            <person name="Zhang L."/>
            <person name="Zhu J."/>
            <person name="Weng Q."/>
            <person name="Mu J."/>
            <person name="Lu Y."/>
            <person name="Fan D."/>
            <person name="Liu Y."/>
            <person name="Guan J."/>
            <person name="Zhang Y."/>
            <person name="Yu S."/>
            <person name="Liu X."/>
            <person name="Zhang Y."/>
            <person name="Hong G."/>
            <person name="Han B."/>
            <person name="Choisne N."/>
            <person name="Demange N."/>
            <person name="Orjeda G."/>
            <person name="Samain S."/>
            <person name="Cattolico L."/>
            <person name="Pelletier E."/>
            <person name="Couloux A."/>
            <person name="Segurens B."/>
            <person name="Wincker P."/>
            <person name="D'Hont A."/>
            <person name="Scarpelli C."/>
            <person name="Weissenbach J."/>
            <person name="Salanoubat M."/>
            <person name="Quetier F."/>
            <person name="Yu Y."/>
            <person name="Kim H.R."/>
            <person name="Rambo T."/>
            <person name="Currie J."/>
            <person name="Collura K."/>
            <person name="Luo M."/>
            <person name="Yang T."/>
            <person name="Ammiraju J.S.S."/>
            <person name="Engler F."/>
            <person name="Soderlund C."/>
            <person name="Wing R.A."/>
            <person name="Palmer L.E."/>
            <person name="de la Bastide M."/>
            <person name="Spiegel L."/>
            <person name="Nascimento L."/>
            <person name="Zutavern T."/>
            <person name="O'Shaughnessy A."/>
            <person name="Dike S."/>
            <person name="Dedhia N."/>
            <person name="Preston R."/>
            <person name="Balija V."/>
            <person name="McCombie W.R."/>
            <person name="Chow T."/>
            <person name="Chen H."/>
            <person name="Chung M."/>
            <person name="Chen C."/>
            <person name="Shaw J."/>
            <person name="Wu H."/>
            <person name="Hsiao K."/>
            <person name="Chao Y."/>
            <person name="Chu M."/>
            <person name="Cheng C."/>
            <person name="Hour A."/>
            <person name="Lee P."/>
            <person name="Lin S."/>
            <person name="Lin Y."/>
            <person name="Liou J."/>
            <person name="Liu S."/>
            <person name="Hsing Y."/>
            <person name="Raghuvanshi S."/>
            <person name="Mohanty A."/>
            <person name="Bharti A.K."/>
            <person name="Gaur A."/>
            <person name="Gupta V."/>
            <person name="Kumar D."/>
            <person name="Ravi V."/>
            <person name="Vij S."/>
            <person name="Kapur A."/>
            <person name="Khurana P."/>
            <person name="Khurana P."/>
            <person name="Khurana J.P."/>
            <person name="Tyagi A.K."/>
            <person name="Gaikwad K."/>
            <person name="Singh A."/>
            <person name="Dalal V."/>
            <person name="Srivastava S."/>
            <person name="Dixit A."/>
            <person name="Pal A.K."/>
            <person name="Ghazi I.A."/>
            <person name="Yadav M."/>
            <person name="Pandit A."/>
            <person name="Bhargava A."/>
            <person name="Sureshbabu K."/>
            <person name="Batra K."/>
            <person name="Sharma T.R."/>
            <person name="Mohapatra T."/>
            <person name="Singh N.K."/>
            <person name="Messing J."/>
            <person name="Nelson A.B."/>
            <person name="Fuks G."/>
            <person name="Kavchok S."/>
            <person name="Keizer G."/>
            <person name="Linton E."/>
            <person name="Llaca V."/>
            <person name="Song R."/>
            <person name="Tanyolac B."/>
            <person name="Young S."/>
            <person name="Ho-Il K."/>
            <person name="Hahn J.H."/>
            <person name="Sangsakoo G."/>
            <person name="Vanavichit A."/>
            <person name="de Mattos Luiz.A.T."/>
            <person name="Zimmer P.D."/>
            <person name="Malone G."/>
            <person name="Dellagostin O."/>
            <person name="de Oliveira A.C."/>
            <person name="Bevan M."/>
            <person name="Bancroft I."/>
            <person name="Minx P."/>
            <person name="Cordum H."/>
            <person name="Wilson R."/>
            <person name="Cheng Z."/>
            <person name="Jin W."/>
            <person name="Jiang J."/>
            <person name="Leong S.A."/>
            <person name="Iwama H."/>
            <person name="Gojobori T."/>
            <person name="Itoh T."/>
            <person name="Niimura Y."/>
            <person name="Fujii Y."/>
            <person name="Habara T."/>
            <person name="Sakai H."/>
            <person name="Sato Y."/>
            <person name="Wilson G."/>
            <person name="Kumar K."/>
            <person name="McCouch S."/>
            <person name="Juretic N."/>
            <person name="Hoen D."/>
            <person name="Wright S."/>
            <person name="Bruskiewich R."/>
            <person name="Bureau T."/>
            <person name="Miyao A."/>
            <person name="Hirochika H."/>
            <person name="Nishikawa T."/>
            <person name="Kadowaki K."/>
            <person name="Sugiura M."/>
            <person name="Burr B."/>
            <person name="Sasaki T."/>
        </authorList>
    </citation>
    <scope>NUCLEOTIDE SEQUENCE [LARGE SCALE GENOMIC DNA]</scope>
    <source>
        <strain evidence="3">cv. Nipponbare</strain>
    </source>
</reference>
<proteinExistence type="predicted"/>
<dbReference type="EMBL" id="AP002866">
    <property type="protein sequence ID" value="BAD61214.1"/>
    <property type="molecule type" value="Genomic_DNA"/>
</dbReference>
<organism evidence="2">
    <name type="scientific">Oryza sativa subsp. japonica</name>
    <name type="common">Rice</name>
    <dbReference type="NCBI Taxonomy" id="39947"/>
    <lineage>
        <taxon>Eukaryota</taxon>
        <taxon>Viridiplantae</taxon>
        <taxon>Streptophyta</taxon>
        <taxon>Embryophyta</taxon>
        <taxon>Tracheophyta</taxon>
        <taxon>Spermatophyta</taxon>
        <taxon>Magnoliopsida</taxon>
        <taxon>Liliopsida</taxon>
        <taxon>Poales</taxon>
        <taxon>Poaceae</taxon>
        <taxon>BOP clade</taxon>
        <taxon>Oryzoideae</taxon>
        <taxon>Oryzeae</taxon>
        <taxon>Oryzinae</taxon>
        <taxon>Oryza</taxon>
        <taxon>Oryza sativa</taxon>
    </lineage>
</organism>
<accession>Q5ZBI6</accession>
<dbReference type="Proteomes" id="UP000817658">
    <property type="component" value="Chromosome 1"/>
</dbReference>
<dbReference type="AlphaFoldDB" id="Q5ZBI6"/>
<dbReference type="Proteomes" id="UP000000763">
    <property type="component" value="Chromosome 1"/>
</dbReference>
<sequence length="111" mass="12398">MTSLEDENDGSADLPIPRPVAAELCKYDGGLIWGTNWLRIRHAAASVLPSSHPDYTIDRASASFVTRRLNDWDWGPVSNGGNRRLATRIESSVQQAAMSLCQFRFDFRNSD</sequence>
<reference evidence="3" key="3">
    <citation type="journal article" date="2008" name="Nucleic Acids Res.">
        <title>The rice annotation project database (RAP-DB): 2008 update.</title>
        <authorList>
            <consortium name="The rice annotation project (RAP)"/>
        </authorList>
    </citation>
    <scope>GENOME REANNOTATION</scope>
    <source>
        <strain evidence="3">cv. Nipponbare</strain>
    </source>
</reference>
<gene>
    <name evidence="2" type="ORF">P0046B10.22</name>
    <name evidence="1" type="ORF">P0410E01.3</name>
</gene>
<evidence type="ECO:0000313" key="1">
    <source>
        <dbReference type="EMBL" id="BAD61214.1"/>
    </source>
</evidence>